<evidence type="ECO:0000259" key="7">
    <source>
        <dbReference type="PROSITE" id="PS50922"/>
    </source>
</evidence>
<dbReference type="PROSITE" id="PS50922">
    <property type="entry name" value="TLC"/>
    <property type="match status" value="1"/>
</dbReference>
<feature type="transmembrane region" description="Helical" evidence="6">
    <location>
        <begin position="237"/>
        <end position="256"/>
    </location>
</feature>
<evidence type="ECO:0000313" key="8">
    <source>
        <dbReference type="EMBL" id="CAI9093265.1"/>
    </source>
</evidence>
<protein>
    <submittedName>
        <fullName evidence="8">OLC1v1028729C1</fullName>
    </submittedName>
</protein>
<evidence type="ECO:0000256" key="5">
    <source>
        <dbReference type="PROSITE-ProRule" id="PRU00205"/>
    </source>
</evidence>
<reference evidence="8" key="1">
    <citation type="submission" date="2023-03" db="EMBL/GenBank/DDBJ databases">
        <authorList>
            <person name="Julca I."/>
        </authorList>
    </citation>
    <scope>NUCLEOTIDE SEQUENCE</scope>
</reference>
<evidence type="ECO:0000313" key="9">
    <source>
        <dbReference type="Proteomes" id="UP001161247"/>
    </source>
</evidence>
<evidence type="ECO:0000256" key="6">
    <source>
        <dbReference type="SAM" id="Phobius"/>
    </source>
</evidence>
<dbReference type="PANTHER" id="PTHR31766">
    <property type="entry name" value="GLABROUS1 ENHANCER-BINDING PROTEIN-LIKE 2"/>
    <property type="match status" value="1"/>
</dbReference>
<keyword evidence="2 5" id="KW-0812">Transmembrane</keyword>
<keyword evidence="4 5" id="KW-0472">Membrane</keyword>
<proteinExistence type="predicted"/>
<dbReference type="SMART" id="SM00724">
    <property type="entry name" value="TLC"/>
    <property type="match status" value="1"/>
</dbReference>
<evidence type="ECO:0000256" key="3">
    <source>
        <dbReference type="ARBA" id="ARBA00022989"/>
    </source>
</evidence>
<keyword evidence="3 6" id="KW-1133">Transmembrane helix</keyword>
<evidence type="ECO:0000256" key="1">
    <source>
        <dbReference type="ARBA" id="ARBA00004141"/>
    </source>
</evidence>
<dbReference type="InterPro" id="IPR040327">
    <property type="entry name" value="At5g14285-like"/>
</dbReference>
<dbReference type="PANTHER" id="PTHR31766:SF8">
    <property type="entry name" value="TLC DOMAIN-CONTAINING PROTEIN"/>
    <property type="match status" value="1"/>
</dbReference>
<keyword evidence="9" id="KW-1185">Reference proteome</keyword>
<dbReference type="GO" id="GO:0016020">
    <property type="term" value="C:membrane"/>
    <property type="evidence" value="ECO:0007669"/>
    <property type="project" value="UniProtKB-SubCell"/>
</dbReference>
<feature type="transmembrane region" description="Helical" evidence="6">
    <location>
        <begin position="95"/>
        <end position="114"/>
    </location>
</feature>
<dbReference type="Proteomes" id="UP001161247">
    <property type="component" value="Chromosome 2"/>
</dbReference>
<feature type="transmembrane region" description="Helical" evidence="6">
    <location>
        <begin position="46"/>
        <end position="66"/>
    </location>
</feature>
<gene>
    <name evidence="8" type="ORF">OLC1_LOCUS4719</name>
</gene>
<sequence length="267" mass="29880">MEIISSSLSPFDSPVISFTLMFGAIYLFGYNLIFKNWGSSKYEATSCFISLFHGSPAVILSILALIQSSQDNTNNHSSLSMLFQVGKENTASQDLVLEFSIGYFIIDLLHYIIFIPKDVLFIAHHFATLYVLVTCRYVVHHGGAALLGLLVLAEITSPCQNTWSLARYRKVDLPEAARYYEFLSPYFFTFYSVVRGVLGPLYVLKMIGAVLGASGGAAAAATSGLVFWTWISWLTVITVAIWVSILWILNLWIDLFRRRANLMKKVS</sequence>
<dbReference type="EMBL" id="OX459119">
    <property type="protein sequence ID" value="CAI9093265.1"/>
    <property type="molecule type" value="Genomic_DNA"/>
</dbReference>
<dbReference type="InterPro" id="IPR006634">
    <property type="entry name" value="TLC-dom"/>
</dbReference>
<feature type="domain" description="TLC" evidence="7">
    <location>
        <begin position="39"/>
        <end position="260"/>
    </location>
</feature>
<feature type="transmembrane region" description="Helical" evidence="6">
    <location>
        <begin position="210"/>
        <end position="231"/>
    </location>
</feature>
<organism evidence="8 9">
    <name type="scientific">Oldenlandia corymbosa var. corymbosa</name>
    <dbReference type="NCBI Taxonomy" id="529605"/>
    <lineage>
        <taxon>Eukaryota</taxon>
        <taxon>Viridiplantae</taxon>
        <taxon>Streptophyta</taxon>
        <taxon>Embryophyta</taxon>
        <taxon>Tracheophyta</taxon>
        <taxon>Spermatophyta</taxon>
        <taxon>Magnoliopsida</taxon>
        <taxon>eudicotyledons</taxon>
        <taxon>Gunneridae</taxon>
        <taxon>Pentapetalae</taxon>
        <taxon>asterids</taxon>
        <taxon>lamiids</taxon>
        <taxon>Gentianales</taxon>
        <taxon>Rubiaceae</taxon>
        <taxon>Rubioideae</taxon>
        <taxon>Spermacoceae</taxon>
        <taxon>Hedyotis-Oldenlandia complex</taxon>
        <taxon>Oldenlandia</taxon>
    </lineage>
</organism>
<feature type="transmembrane region" description="Helical" evidence="6">
    <location>
        <begin position="121"/>
        <end position="139"/>
    </location>
</feature>
<dbReference type="AlphaFoldDB" id="A0AAV1CCF2"/>
<dbReference type="Pfam" id="PF03798">
    <property type="entry name" value="TRAM_LAG1_CLN8"/>
    <property type="match status" value="1"/>
</dbReference>
<evidence type="ECO:0000256" key="4">
    <source>
        <dbReference type="ARBA" id="ARBA00023136"/>
    </source>
</evidence>
<accession>A0AAV1CCF2</accession>
<name>A0AAV1CCF2_OLDCO</name>
<feature type="transmembrane region" description="Helical" evidence="6">
    <location>
        <begin position="15"/>
        <end position="34"/>
    </location>
</feature>
<feature type="transmembrane region" description="Helical" evidence="6">
    <location>
        <begin position="183"/>
        <end position="203"/>
    </location>
</feature>
<comment type="subcellular location">
    <subcellularLocation>
        <location evidence="1">Membrane</location>
        <topology evidence="1">Multi-pass membrane protein</topology>
    </subcellularLocation>
</comment>
<evidence type="ECO:0000256" key="2">
    <source>
        <dbReference type="ARBA" id="ARBA00022692"/>
    </source>
</evidence>